<dbReference type="AlphaFoldDB" id="A0AAN8LLR3"/>
<name>A0AAN8LLR3_9TELE</name>
<dbReference type="EMBL" id="JAGTTL010000015">
    <property type="protein sequence ID" value="KAK6312194.1"/>
    <property type="molecule type" value="Genomic_DNA"/>
</dbReference>
<sequence>MASRTNRAHFSESPLAFYESDSLVMLSSSQLSTVYQMDQTKHTQPPGFEEIGGHYSTTIMCGDCARGQQHGPLESTLYHGTPGVLLRESSS</sequence>
<comment type="caution">
    <text evidence="1">The sequence shown here is derived from an EMBL/GenBank/DDBJ whole genome shotgun (WGS) entry which is preliminary data.</text>
</comment>
<reference evidence="1 2" key="1">
    <citation type="submission" date="2021-04" db="EMBL/GenBank/DDBJ databases">
        <authorList>
            <person name="De Guttry C."/>
            <person name="Zahm M."/>
            <person name="Klopp C."/>
            <person name="Cabau C."/>
            <person name="Louis A."/>
            <person name="Berthelot C."/>
            <person name="Parey E."/>
            <person name="Roest Crollius H."/>
            <person name="Montfort J."/>
            <person name="Robinson-Rechavi M."/>
            <person name="Bucao C."/>
            <person name="Bouchez O."/>
            <person name="Gislard M."/>
            <person name="Lluch J."/>
            <person name="Milhes M."/>
            <person name="Lampietro C."/>
            <person name="Lopez Roques C."/>
            <person name="Donnadieu C."/>
            <person name="Braasch I."/>
            <person name="Desvignes T."/>
            <person name="Postlethwait J."/>
            <person name="Bobe J."/>
            <person name="Wedekind C."/>
            <person name="Guiguen Y."/>
        </authorList>
    </citation>
    <scope>NUCLEOTIDE SEQUENCE [LARGE SCALE GENOMIC DNA]</scope>
    <source>
        <strain evidence="1">Cs_M1</strain>
        <tissue evidence="1">Blood</tissue>
    </source>
</reference>
<keyword evidence="2" id="KW-1185">Reference proteome</keyword>
<proteinExistence type="predicted"/>
<organism evidence="1 2">
    <name type="scientific">Coregonus suidteri</name>
    <dbReference type="NCBI Taxonomy" id="861788"/>
    <lineage>
        <taxon>Eukaryota</taxon>
        <taxon>Metazoa</taxon>
        <taxon>Chordata</taxon>
        <taxon>Craniata</taxon>
        <taxon>Vertebrata</taxon>
        <taxon>Euteleostomi</taxon>
        <taxon>Actinopterygii</taxon>
        <taxon>Neopterygii</taxon>
        <taxon>Teleostei</taxon>
        <taxon>Protacanthopterygii</taxon>
        <taxon>Salmoniformes</taxon>
        <taxon>Salmonidae</taxon>
        <taxon>Coregoninae</taxon>
        <taxon>Coregonus</taxon>
    </lineage>
</organism>
<evidence type="ECO:0000313" key="2">
    <source>
        <dbReference type="Proteomes" id="UP001356427"/>
    </source>
</evidence>
<accession>A0AAN8LLR3</accession>
<gene>
    <name evidence="1" type="ORF">J4Q44_G00178580</name>
</gene>
<evidence type="ECO:0000313" key="1">
    <source>
        <dbReference type="EMBL" id="KAK6312194.1"/>
    </source>
</evidence>
<dbReference type="Proteomes" id="UP001356427">
    <property type="component" value="Unassembled WGS sequence"/>
</dbReference>
<protein>
    <submittedName>
        <fullName evidence="1">Uncharacterized protein</fullName>
    </submittedName>
</protein>